<protein>
    <recommendedName>
        <fullName evidence="3">V-type proton ATPase catalytic subunit A</fullName>
        <ecNumber evidence="2">7.1.2.2</ecNumber>
    </recommendedName>
    <alternativeName>
        <fullName evidence="12">V-ATPase 69 kDa subunit</fullName>
    </alternativeName>
    <alternativeName>
        <fullName evidence="11">Vacuolar proton pump subunit alpha</fullName>
    </alternativeName>
</protein>
<dbReference type="SUPFAM" id="SSF52540">
    <property type="entry name" value="P-loop containing nucleoside triphosphate hydrolases"/>
    <property type="match status" value="1"/>
</dbReference>
<dbReference type="Gene3D" id="2.40.30.20">
    <property type="match status" value="1"/>
</dbReference>
<evidence type="ECO:0000259" key="19">
    <source>
        <dbReference type="Pfam" id="PF22919"/>
    </source>
</evidence>
<evidence type="ECO:0000256" key="3">
    <source>
        <dbReference type="ARBA" id="ARBA00018860"/>
    </source>
</evidence>
<dbReference type="PROSITE" id="PS51257">
    <property type="entry name" value="PROKAR_LIPOPROTEIN"/>
    <property type="match status" value="1"/>
</dbReference>
<reference evidence="20" key="4">
    <citation type="submission" date="2025-09" db="UniProtKB">
        <authorList>
            <consortium name="Ensembl"/>
        </authorList>
    </citation>
    <scope>IDENTIFICATION</scope>
    <source>
        <strain evidence="20">17573</strain>
    </source>
</reference>
<dbReference type="STRING" id="9544.ENSMMUP00000009663"/>
<feature type="domain" description="ATPase F1/V1/A1 complex alpha/beta subunit N-terminal" evidence="17">
    <location>
        <begin position="22"/>
        <end position="83"/>
    </location>
</feature>
<dbReference type="GO" id="GO:0046961">
    <property type="term" value="F:proton-transporting ATPase activity, rotational mechanism"/>
    <property type="evidence" value="ECO:0000318"/>
    <property type="project" value="GO_Central"/>
</dbReference>
<dbReference type="Ensembl" id="ENSMMUT00000010299.3">
    <property type="protein sequence ID" value="ENSMMUP00000009663.2"/>
    <property type="gene ID" value="ENSMMUG00000007366.3"/>
</dbReference>
<evidence type="ECO:0000256" key="8">
    <source>
        <dbReference type="ARBA" id="ARBA00022967"/>
    </source>
</evidence>
<evidence type="ECO:0000259" key="18">
    <source>
        <dbReference type="Pfam" id="PF16886"/>
    </source>
</evidence>
<dbReference type="InterPro" id="IPR055190">
    <property type="entry name" value="ATP-synt_VA_C"/>
</dbReference>
<comment type="similarity">
    <text evidence="1">Belongs to the ATPase alpha/beta chains family.</text>
</comment>
<dbReference type="eggNOG" id="KOG1352">
    <property type="taxonomic scope" value="Eukaryota"/>
</dbReference>
<keyword evidence="9" id="KW-0406">Ion transport</keyword>
<dbReference type="FunFam" id="1.10.1140.10:FF:000002">
    <property type="entry name" value="V-type proton ATPase catalytic subunit A"/>
    <property type="match status" value="1"/>
</dbReference>
<keyword evidence="7" id="KW-0067">ATP-binding</keyword>
<organism evidence="20 21">
    <name type="scientific">Macaca mulatta</name>
    <name type="common">Rhesus macaque</name>
    <dbReference type="NCBI Taxonomy" id="9544"/>
    <lineage>
        <taxon>Eukaryota</taxon>
        <taxon>Metazoa</taxon>
        <taxon>Chordata</taxon>
        <taxon>Craniata</taxon>
        <taxon>Vertebrata</taxon>
        <taxon>Euteleostomi</taxon>
        <taxon>Mammalia</taxon>
        <taxon>Eutheria</taxon>
        <taxon>Euarchontoglires</taxon>
        <taxon>Primates</taxon>
        <taxon>Haplorrhini</taxon>
        <taxon>Catarrhini</taxon>
        <taxon>Cercopithecidae</taxon>
        <taxon>Cercopithecinae</taxon>
        <taxon>Macaca</taxon>
    </lineage>
</organism>
<feature type="domain" description="ATP synthase A/B type C-terminal" evidence="19">
    <location>
        <begin position="433"/>
        <end position="532"/>
    </location>
</feature>
<evidence type="ECO:0000256" key="2">
    <source>
        <dbReference type="ARBA" id="ARBA00012473"/>
    </source>
</evidence>
<evidence type="ECO:0000256" key="9">
    <source>
        <dbReference type="ARBA" id="ARBA00023065"/>
    </source>
</evidence>
<keyword evidence="4" id="KW-0813">Transport</keyword>
<dbReference type="Bgee" id="ENSMMUG00000007366">
    <property type="expression patterns" value="Expressed in dorsolateral prefrontal cortex and 20 other cell types or tissues"/>
</dbReference>
<dbReference type="AlphaFoldDB" id="F7E5P0"/>
<dbReference type="InParanoid" id="F7E5P0"/>
<reference evidence="20" key="3">
    <citation type="submission" date="2025-08" db="UniProtKB">
        <authorList>
            <consortium name="Ensembl"/>
        </authorList>
    </citation>
    <scope>IDENTIFICATION</scope>
    <source>
        <strain evidence="20">17573</strain>
    </source>
</reference>
<dbReference type="CDD" id="cd01134">
    <property type="entry name" value="V_A-ATPase_A"/>
    <property type="match status" value="1"/>
</dbReference>
<dbReference type="Pfam" id="PF02874">
    <property type="entry name" value="ATP-synt_ab_N"/>
    <property type="match status" value="1"/>
</dbReference>
<dbReference type="GO" id="GO:0033180">
    <property type="term" value="C:proton-transporting V-type ATPase, V1 domain"/>
    <property type="evidence" value="ECO:0007669"/>
    <property type="project" value="UniProtKB-ARBA"/>
</dbReference>
<dbReference type="CDD" id="cd18119">
    <property type="entry name" value="ATP-synt_V_A-type_alpha_N"/>
    <property type="match status" value="1"/>
</dbReference>
<dbReference type="EC" id="7.1.2.2" evidence="2"/>
<dbReference type="SUPFAM" id="SSF47917">
    <property type="entry name" value="C-terminal domain of alpha and beta subunits of F1 ATP synthase"/>
    <property type="match status" value="1"/>
</dbReference>
<dbReference type="GO" id="GO:1902600">
    <property type="term" value="P:proton transmembrane transport"/>
    <property type="evidence" value="ECO:0000318"/>
    <property type="project" value="GO_Central"/>
</dbReference>
<evidence type="ECO:0000256" key="10">
    <source>
        <dbReference type="ARBA" id="ARBA00029434"/>
    </source>
</evidence>
<dbReference type="VEuPathDB" id="HostDB:ENSMMUG00000007366"/>
<comment type="subcellular location">
    <subcellularLocation>
        <location evidence="10">Cytoplasmic vesicle</location>
        <location evidence="10">Clathrin-coated vesicle membrane</location>
        <topology evidence="10">Peripheral membrane protein</topology>
    </subcellularLocation>
</comment>
<keyword evidence="6" id="KW-0375">Hydrogen ion transport</keyword>
<dbReference type="InterPro" id="IPR024034">
    <property type="entry name" value="ATPase_F1/V1_b/a_C"/>
</dbReference>
<dbReference type="HOGENOM" id="CLU_008162_3_1_1"/>
<dbReference type="GO" id="GO:0005524">
    <property type="term" value="F:ATP binding"/>
    <property type="evidence" value="ECO:0007669"/>
    <property type="project" value="UniProtKB-KW"/>
</dbReference>
<name>F7E5P0_MACMU</name>
<evidence type="ECO:0000256" key="12">
    <source>
        <dbReference type="ARBA" id="ARBA00032088"/>
    </source>
</evidence>
<keyword evidence="8" id="KW-1278">Translocase</keyword>
<feature type="domain" description="ATPase F1/V1/A1 complex alpha/beta subunit nucleotide-binding" evidence="16">
    <location>
        <begin position="322"/>
        <end position="425"/>
    </location>
</feature>
<evidence type="ECO:0000256" key="5">
    <source>
        <dbReference type="ARBA" id="ARBA00022741"/>
    </source>
</evidence>
<evidence type="ECO:0000313" key="20">
    <source>
        <dbReference type="Ensembl" id="ENSMMUP00000009663.2"/>
    </source>
</evidence>
<dbReference type="Gene3D" id="3.40.50.300">
    <property type="entry name" value="P-loop containing nucleotide triphosphate hydrolases"/>
    <property type="match status" value="2"/>
</dbReference>
<dbReference type="SUPFAM" id="SSF50615">
    <property type="entry name" value="N-terminal domain of alpha and beta subunits of F1 ATP synthase"/>
    <property type="match status" value="1"/>
</dbReference>
<evidence type="ECO:0000256" key="7">
    <source>
        <dbReference type="ARBA" id="ARBA00022840"/>
    </source>
</evidence>
<evidence type="ECO:0000259" key="16">
    <source>
        <dbReference type="Pfam" id="PF00006"/>
    </source>
</evidence>
<dbReference type="InterPro" id="IPR023366">
    <property type="entry name" value="ATP_synth_asu-like_sf"/>
</dbReference>
<dbReference type="GO" id="GO:0046034">
    <property type="term" value="P:ATP metabolic process"/>
    <property type="evidence" value="ECO:0007669"/>
    <property type="project" value="InterPro"/>
</dbReference>
<feature type="domain" description="ATPsynthase alpha/beta subunit barrel-sandwich" evidence="18">
    <location>
        <begin position="124"/>
        <end position="212"/>
    </location>
</feature>
<dbReference type="GO" id="GO:0030665">
    <property type="term" value="C:clathrin-coated vesicle membrane"/>
    <property type="evidence" value="ECO:0007669"/>
    <property type="project" value="UniProtKB-SubCell"/>
</dbReference>
<reference evidence="21" key="1">
    <citation type="journal article" date="2007" name="Science">
        <title>Evolutionary and biomedical insights from the rhesus macaque genome.</title>
        <authorList>
            <person name="Gibbs R.A."/>
            <person name="Rogers J."/>
            <person name="Katze M.G."/>
            <person name="Bumgarner R."/>
            <person name="Weinstock G.M."/>
            <person name="Mardis E.R."/>
            <person name="Remington K.A."/>
            <person name="Strausberg R.L."/>
            <person name="Venter J.C."/>
            <person name="Wilson R.K."/>
            <person name="Batzer M.A."/>
            <person name="Bustamante C.D."/>
            <person name="Eichler E.E."/>
            <person name="Hahn M.W."/>
            <person name="Hardison R.C."/>
            <person name="Makova K.D."/>
            <person name="Miller W."/>
            <person name="Milosavljevic A."/>
            <person name="Palermo R.E."/>
            <person name="Siepel A."/>
            <person name="Sikela J.M."/>
            <person name="Attaway T."/>
            <person name="Bell S."/>
            <person name="Bernard K.E."/>
            <person name="Buhay C.J."/>
            <person name="Chandrabose M.N."/>
            <person name="Dao M."/>
            <person name="Davis C."/>
            <person name="Delehaunty K.D."/>
            <person name="Ding Y."/>
            <person name="Dinh H.H."/>
            <person name="Dugan-Rocha S."/>
            <person name="Fulton L.A."/>
            <person name="Gabisi R.A."/>
            <person name="Garner T.T."/>
            <person name="Godfrey J."/>
            <person name="Hawes A.C."/>
            <person name="Hernandez J."/>
            <person name="Hines S."/>
            <person name="Holder M."/>
            <person name="Hume J."/>
            <person name="Jhangiani S.N."/>
            <person name="Joshi V."/>
            <person name="Khan Z.M."/>
            <person name="Kirkness E.F."/>
            <person name="Cree A."/>
            <person name="Fowler R.G."/>
            <person name="Lee S."/>
            <person name="Lewis L.R."/>
            <person name="Li Z."/>
            <person name="Liu Y.-S."/>
            <person name="Moore S.M."/>
            <person name="Muzny D."/>
            <person name="Nazareth L.V."/>
            <person name="Ngo D.N."/>
            <person name="Okwuonu G.O."/>
            <person name="Pai G."/>
            <person name="Parker D."/>
            <person name="Paul H.A."/>
            <person name="Pfannkoch C."/>
            <person name="Pohl C.S."/>
            <person name="Rogers Y.-H.C."/>
            <person name="Ruiz S.J."/>
            <person name="Sabo A."/>
            <person name="Santibanez J."/>
            <person name="Schneider B.W."/>
            <person name="Smith S.M."/>
            <person name="Sodergren E."/>
            <person name="Svatek A.F."/>
            <person name="Utterback T.R."/>
            <person name="Vattathil S."/>
            <person name="Warren W."/>
            <person name="White C.S."/>
            <person name="Chinwalla A.T."/>
            <person name="Feng Y."/>
            <person name="Halpern A.L."/>
            <person name="Hillier L.W."/>
            <person name="Huang X."/>
            <person name="Minx P."/>
            <person name="Nelson J.O."/>
            <person name="Pepin K.H."/>
            <person name="Qin X."/>
            <person name="Sutton G.G."/>
            <person name="Venter E."/>
            <person name="Walenz B.P."/>
            <person name="Wallis J.W."/>
            <person name="Worley K.C."/>
            <person name="Yang S.-P."/>
            <person name="Jones S.M."/>
            <person name="Marra M.A."/>
            <person name="Rocchi M."/>
            <person name="Schein J.E."/>
            <person name="Baertsch R."/>
            <person name="Clarke L."/>
            <person name="Csuros M."/>
            <person name="Glasscock J."/>
            <person name="Harris R.A."/>
            <person name="Havlak P."/>
            <person name="Jackson A.R."/>
            <person name="Jiang H."/>
            <person name="Liu Y."/>
            <person name="Messina D.N."/>
            <person name="Shen Y."/>
            <person name="Song H.X.-Z."/>
            <person name="Wylie T."/>
            <person name="Zhang L."/>
            <person name="Birney E."/>
            <person name="Han K."/>
            <person name="Konkel M.K."/>
            <person name="Lee J."/>
            <person name="Smit A.F.A."/>
            <person name="Ullmer B."/>
            <person name="Wang H."/>
            <person name="Xing J."/>
            <person name="Burhans R."/>
            <person name="Cheng Z."/>
            <person name="Karro J.E."/>
            <person name="Ma J."/>
            <person name="Raney B."/>
            <person name="She X."/>
            <person name="Cox M.J."/>
            <person name="Demuth J.P."/>
            <person name="Dumas L.J."/>
            <person name="Han S.-G."/>
            <person name="Hopkins J."/>
            <person name="Karimpour-Fard A."/>
            <person name="Kim Y.H."/>
            <person name="Pollack J.R."/>
            <person name="Vinar T."/>
            <person name="Addo-Quaye C."/>
            <person name="Degenhardt J."/>
            <person name="Denby A."/>
            <person name="Hubisz M.J."/>
            <person name="Indap A."/>
            <person name="Kosiol C."/>
            <person name="Lahn B.T."/>
            <person name="Lawson H.A."/>
            <person name="Marklein A."/>
            <person name="Nielsen R."/>
            <person name="Vallender E.J."/>
            <person name="Clark A.G."/>
            <person name="Ferguson B."/>
            <person name="Hernandez R.D."/>
            <person name="Hirani K."/>
            <person name="Kehrer-Sawatzki H."/>
            <person name="Kolb J."/>
            <person name="Patil S."/>
            <person name="Pu L.-L."/>
            <person name="Ren Y."/>
            <person name="Smith D.G."/>
            <person name="Wheeler D.A."/>
            <person name="Schenck I."/>
            <person name="Ball E.V."/>
            <person name="Chen R."/>
            <person name="Cooper D.N."/>
            <person name="Giardine B."/>
            <person name="Hsu F."/>
            <person name="Kent W.J."/>
            <person name="Lesk A."/>
            <person name="Nelson D.L."/>
            <person name="O'brien W.E."/>
            <person name="Pruefer K."/>
            <person name="Stenson P.D."/>
            <person name="Wallace J.C."/>
            <person name="Ke H."/>
            <person name="Liu X.-M."/>
            <person name="Wang P."/>
            <person name="Xiang A.P."/>
            <person name="Yang F."/>
            <person name="Barber G.P."/>
            <person name="Haussler D."/>
            <person name="Karolchik D."/>
            <person name="Kern A.D."/>
            <person name="Kuhn R.M."/>
            <person name="Smith K.E."/>
            <person name="Zwieg A.S."/>
        </authorList>
    </citation>
    <scope>NUCLEOTIDE SEQUENCE [LARGE SCALE GENOMIC DNA]</scope>
    <source>
        <strain evidence="21">17573</strain>
    </source>
</reference>
<keyword evidence="21" id="KW-1185">Reference proteome</keyword>
<dbReference type="FunFam" id="2.40.30.20:FF:000002">
    <property type="entry name" value="V-type proton ATPase catalytic subunit A"/>
    <property type="match status" value="1"/>
</dbReference>
<dbReference type="Pfam" id="PF16886">
    <property type="entry name" value="ATP-synt_ab_Xtn"/>
    <property type="match status" value="1"/>
</dbReference>
<evidence type="ECO:0000256" key="6">
    <source>
        <dbReference type="ARBA" id="ARBA00022781"/>
    </source>
</evidence>
<dbReference type="InterPro" id="IPR004100">
    <property type="entry name" value="ATPase_F1/V1/A1_a/bsu_N"/>
</dbReference>
<dbReference type="InterPro" id="IPR020003">
    <property type="entry name" value="ATPase_a/bsu_AS"/>
</dbReference>
<evidence type="ECO:0000256" key="11">
    <source>
        <dbReference type="ARBA" id="ARBA00030856"/>
    </source>
</evidence>
<dbReference type="PaxDb" id="9544-ENSMMUP00000009663"/>
<evidence type="ECO:0000313" key="21">
    <source>
        <dbReference type="Proteomes" id="UP000006718"/>
    </source>
</evidence>
<reference evidence="20" key="2">
    <citation type="submission" date="2019-01" db="EMBL/GenBank/DDBJ databases">
        <authorList>
            <person name="Graves T."/>
            <person name="Eichler E.E."/>
            <person name="Wilson R.K."/>
        </authorList>
    </citation>
    <scope>NUCLEOTIDE SEQUENCE [LARGE SCALE GENOMIC DNA]</scope>
    <source>
        <strain evidence="20">17573</strain>
    </source>
</reference>
<comment type="function">
    <text evidence="13">Catalytic subunit of the V1 complex of vacuolar(H+)-ATPase (V-ATPase), a multisubunit enzyme composed of a peripheral complex (V1) that hydrolyzes ATP and a membrane integral complex (V0) that translocates protons. V-ATPase is responsible for acidifying and maintaining the pH of intracellular compartments and in some cell types, is targeted to the plasma membrane, where it is responsible for acidifying the extracellular environment. In aerobic conditions, involved in intracellular iron homeostasis, thus triggering the activity of Fe(2+) prolyl hydroxylase (PHD) enzymes, and leading to HIF1A hydroxylation and subsequent proteasomal degradation. May play a role in neurite development and synaptic connectivity.</text>
</comment>
<evidence type="ECO:0000256" key="4">
    <source>
        <dbReference type="ARBA" id="ARBA00022448"/>
    </source>
</evidence>
<comment type="subunit">
    <text evidence="14">V-ATPase is a heteromultimeric enzyme made up of two complexes: the ATP-hydrolytic V1 complex and the proton translocation V0 complex. The V1 complex consists of three catalytic AB heterodimers that form a heterohexamer, three peripheral stalks each consisting of EG heterodimers, one central rotor including subunits D and F, and the regulatory subunits C and H. The proton translocation complex V0 consists of the proton transport subunit a, a ring of proteolipid subunits c9c'', rotary subunit d, subunits e and f, and the accessory subunits ATP6AP1/Ac45 and ATP6AP2/PRR. Interacts with the V0 complex V-ATPase subunit a4 ATP6V0A4. Interacts with WFS1. Interacts with alpha-crystallin B chain/CRYAB and with MTOR, forming a ternary complex.</text>
</comment>
<dbReference type="Proteomes" id="UP000006718">
    <property type="component" value="Chromosome 5"/>
</dbReference>
<evidence type="ECO:0000256" key="1">
    <source>
        <dbReference type="ARBA" id="ARBA00008936"/>
    </source>
</evidence>
<dbReference type="PANTHER" id="PTHR43607:SF9">
    <property type="entry name" value="V-TYPE PROTON ATPASE CATALYTIC SUBUNIT A"/>
    <property type="match status" value="1"/>
</dbReference>
<dbReference type="OMA" id="SDARKYP"/>
<comment type="catalytic activity">
    <reaction evidence="15">
        <text>ATP + H2O + 4 H(+)(in) = ADP + phosphate + 5 H(+)(out)</text>
        <dbReference type="Rhea" id="RHEA:57720"/>
        <dbReference type="ChEBI" id="CHEBI:15377"/>
        <dbReference type="ChEBI" id="CHEBI:15378"/>
        <dbReference type="ChEBI" id="CHEBI:30616"/>
        <dbReference type="ChEBI" id="CHEBI:43474"/>
        <dbReference type="ChEBI" id="CHEBI:456216"/>
        <dbReference type="EC" id="7.1.2.2"/>
    </reaction>
</comment>
<dbReference type="Gene3D" id="1.10.1140.10">
    <property type="entry name" value="Bovine Mitochondrial F1-atpase, Atp Synthase Beta Chain, Chain D, domain 3"/>
    <property type="match status" value="1"/>
</dbReference>
<dbReference type="Pfam" id="PF22919">
    <property type="entry name" value="ATP-synt_VA_C"/>
    <property type="match status" value="1"/>
</dbReference>
<dbReference type="GO" id="GO:0042592">
    <property type="term" value="P:homeostatic process"/>
    <property type="evidence" value="ECO:0007669"/>
    <property type="project" value="UniProtKB-ARBA"/>
</dbReference>
<dbReference type="PANTHER" id="PTHR43607">
    <property type="entry name" value="V-TYPE PROTON ATPASE CATALYTIC SUBUNIT A"/>
    <property type="match status" value="1"/>
</dbReference>
<dbReference type="InterPro" id="IPR031686">
    <property type="entry name" value="ATP-synth_a_Xtn"/>
</dbReference>
<dbReference type="Gene3D" id="2.40.50.100">
    <property type="match status" value="1"/>
</dbReference>
<dbReference type="CDD" id="cd18111">
    <property type="entry name" value="ATP-synt_V_A-type_alpha_C"/>
    <property type="match status" value="1"/>
</dbReference>
<dbReference type="InterPro" id="IPR022878">
    <property type="entry name" value="V-ATPase_asu"/>
</dbReference>
<keyword evidence="5" id="KW-0547">Nucleotide-binding</keyword>
<evidence type="ECO:0000256" key="15">
    <source>
        <dbReference type="ARBA" id="ARBA00048383"/>
    </source>
</evidence>
<dbReference type="SMR" id="F7E5P0"/>
<accession>F7E5P0</accession>
<evidence type="ECO:0000256" key="13">
    <source>
        <dbReference type="ARBA" id="ARBA00046187"/>
    </source>
</evidence>
<dbReference type="GeneTree" id="ENSGT00550000074787"/>
<dbReference type="InterPro" id="IPR036121">
    <property type="entry name" value="ATPase_F1/V1/A1_a/bsu_N_sf"/>
</dbReference>
<proteinExistence type="inferred from homology"/>
<dbReference type="InterPro" id="IPR027417">
    <property type="entry name" value="P-loop_NTPase"/>
</dbReference>
<dbReference type="PROSITE" id="PS00152">
    <property type="entry name" value="ATPASE_ALPHA_BETA"/>
    <property type="match status" value="1"/>
</dbReference>
<dbReference type="InterPro" id="IPR000194">
    <property type="entry name" value="ATPase_F1/V1/A1_a/bsu_nucl-bd"/>
</dbReference>
<dbReference type="Pfam" id="PF00006">
    <property type="entry name" value="ATP-synt_ab"/>
    <property type="match status" value="1"/>
</dbReference>
<evidence type="ECO:0000259" key="17">
    <source>
        <dbReference type="Pfam" id="PF02874"/>
    </source>
</evidence>
<dbReference type="FunFam" id="2.40.50.100:FF:000008">
    <property type="entry name" value="V-type proton ATPase catalytic subunit A"/>
    <property type="match status" value="1"/>
</dbReference>
<sequence>MDFSKLPKILDEDKESTFGYVHGVSGPVVTACDMAGAAMYELVRVGHSELVGEIIRLEGDMATIQVYEETSGVSVGDPVLRTGKPLSVELGPGIMGAIFDGIQRPLSDISSQTQSIYIPRGVNVSALSRDIKWDFTPCKNLQVGSHITGGDIYGIVNENSLIKHKIMLPPRNRGTVTYIAPPGNYDTSDVVLELEFEGVKEKFTMVQVWPVRQVRPVTEKLPANHPLLTGQRVLDALFPCVQGGTTAIPGAFGCGKTVISQSLSKYSNSDVIIYVGCGERGNEMSEVLRDFPELTMEVDGKVESIMKRTALAANTSNMPVAARWAEALREISGRLAEMPADSGYPAYLGARLASFYERAGRVKCLGNPEREGSVSIVGAVSPPGGDFSDPVTSATLGIVQVFWGLDKKLAQRKHFPSVNWLISYSKYMRALDEYYDKHFTEFVPLRTKAKEILQEEEDLAEIVQLVGKASLAETDKITLEVAKLIKDDFLQQNGYTPYDRFCPFYKTVGMLSNMIAFYDMARRAVETTAQSDNKITWSIIREHMGDILYKLSSMKFKDPLKDGEAKIKSDYAQLLEDMQNAFRSLED</sequence>
<evidence type="ECO:0000256" key="14">
    <source>
        <dbReference type="ARBA" id="ARBA00046471"/>
    </source>
</evidence>